<sequence>MANPKACPSTSSNAAILPFCFIGSRHNGQGFVVAWVGSFGVWSVMVKH</sequence>
<dbReference type="Proteomes" id="UP000739411">
    <property type="component" value="Unassembled WGS sequence"/>
</dbReference>
<name>A0A935JYD4_9RHOO</name>
<evidence type="ECO:0000313" key="2">
    <source>
        <dbReference type="Proteomes" id="UP000739411"/>
    </source>
</evidence>
<reference evidence="1 2" key="1">
    <citation type="submission" date="2020-10" db="EMBL/GenBank/DDBJ databases">
        <title>Connecting structure to function with the recovery of over 1000 high-quality activated sludge metagenome-assembled genomes encoding full-length rRNA genes using long-read sequencing.</title>
        <authorList>
            <person name="Singleton C.M."/>
            <person name="Petriglieri F."/>
            <person name="Kristensen J.M."/>
            <person name="Kirkegaard R.H."/>
            <person name="Michaelsen T.Y."/>
            <person name="Andersen M.H."/>
            <person name="Karst S.M."/>
            <person name="Dueholm M.S."/>
            <person name="Nielsen P.H."/>
            <person name="Albertsen M."/>
        </authorList>
    </citation>
    <scope>NUCLEOTIDE SEQUENCE [LARGE SCALE GENOMIC DNA]</scope>
    <source>
        <strain evidence="1">EsbW_18-Q3-R4-48_BATAC.463</strain>
    </source>
</reference>
<dbReference type="AlphaFoldDB" id="A0A935JYD4"/>
<dbReference type="EMBL" id="JADJMS010000037">
    <property type="protein sequence ID" value="MBK7416266.1"/>
    <property type="molecule type" value="Genomic_DNA"/>
</dbReference>
<protein>
    <submittedName>
        <fullName evidence="1">Uncharacterized protein</fullName>
    </submittedName>
</protein>
<evidence type="ECO:0000313" key="1">
    <source>
        <dbReference type="EMBL" id="MBK7416266.1"/>
    </source>
</evidence>
<gene>
    <name evidence="1" type="ORF">IPJ38_15365</name>
</gene>
<proteinExistence type="predicted"/>
<comment type="caution">
    <text evidence="1">The sequence shown here is derived from an EMBL/GenBank/DDBJ whole genome shotgun (WGS) entry which is preliminary data.</text>
</comment>
<accession>A0A935JYD4</accession>
<organism evidence="1 2">
    <name type="scientific">Candidatus Dechloromonas phosphorivorans</name>
    <dbReference type="NCBI Taxonomy" id="2899244"/>
    <lineage>
        <taxon>Bacteria</taxon>
        <taxon>Pseudomonadati</taxon>
        <taxon>Pseudomonadota</taxon>
        <taxon>Betaproteobacteria</taxon>
        <taxon>Rhodocyclales</taxon>
        <taxon>Azonexaceae</taxon>
        <taxon>Dechloromonas</taxon>
    </lineage>
</organism>